<sequence length="103" mass="12071">MSRSANLFKKSRRISRLIQIPLRLSGRITLAKLHQLKRGHRIPSRTRMQIMNKLDLHPKRLSQKLQARARSSHLEPCLWKLLLRNSGKTIHTNDLPDSTSVYR</sequence>
<evidence type="ECO:0000313" key="1">
    <source>
        <dbReference type="EMBL" id="KAI5318934.1"/>
    </source>
</evidence>
<reference evidence="1 2" key="1">
    <citation type="journal article" date="2022" name="G3 (Bethesda)">
        <title>Whole-genome sequence and methylome profiling of the almond [Prunus dulcis (Mill.) D.A. Webb] cultivar 'Nonpareil'.</title>
        <authorList>
            <person name="D'Amico-Willman K.M."/>
            <person name="Ouma W.Z."/>
            <person name="Meulia T."/>
            <person name="Sideli G.M."/>
            <person name="Gradziel T.M."/>
            <person name="Fresnedo-Ramirez J."/>
        </authorList>
    </citation>
    <scope>NUCLEOTIDE SEQUENCE [LARGE SCALE GENOMIC DNA]</scope>
    <source>
        <strain evidence="1">Clone GOH B32 T37-40</strain>
    </source>
</reference>
<organism evidence="1 2">
    <name type="scientific">Prunus dulcis</name>
    <name type="common">Almond</name>
    <name type="synonym">Amygdalus dulcis</name>
    <dbReference type="NCBI Taxonomy" id="3755"/>
    <lineage>
        <taxon>Eukaryota</taxon>
        <taxon>Viridiplantae</taxon>
        <taxon>Streptophyta</taxon>
        <taxon>Embryophyta</taxon>
        <taxon>Tracheophyta</taxon>
        <taxon>Spermatophyta</taxon>
        <taxon>Magnoliopsida</taxon>
        <taxon>eudicotyledons</taxon>
        <taxon>Gunneridae</taxon>
        <taxon>Pentapetalae</taxon>
        <taxon>rosids</taxon>
        <taxon>fabids</taxon>
        <taxon>Rosales</taxon>
        <taxon>Rosaceae</taxon>
        <taxon>Amygdaloideae</taxon>
        <taxon>Amygdaleae</taxon>
        <taxon>Prunus</taxon>
    </lineage>
</organism>
<gene>
    <name evidence="1" type="ORF">L3X38_038642</name>
</gene>
<evidence type="ECO:0000313" key="2">
    <source>
        <dbReference type="Proteomes" id="UP001054821"/>
    </source>
</evidence>
<keyword evidence="2" id="KW-1185">Reference proteome</keyword>
<protein>
    <submittedName>
        <fullName evidence="1">Uncharacterized protein</fullName>
    </submittedName>
</protein>
<accession>A0AAD4V6V9</accession>
<proteinExistence type="predicted"/>
<comment type="caution">
    <text evidence="1">The sequence shown here is derived from an EMBL/GenBank/DDBJ whole genome shotgun (WGS) entry which is preliminary data.</text>
</comment>
<name>A0AAD4V6V9_PRUDU</name>
<dbReference type="AlphaFoldDB" id="A0AAD4V6V9"/>
<dbReference type="EMBL" id="JAJFAZ020000007">
    <property type="protein sequence ID" value="KAI5318934.1"/>
    <property type="molecule type" value="Genomic_DNA"/>
</dbReference>
<dbReference type="Proteomes" id="UP001054821">
    <property type="component" value="Chromosome 7"/>
</dbReference>